<dbReference type="RefSeq" id="WP_145050263.1">
    <property type="nucleotide sequence ID" value="NZ_CP036433.1"/>
</dbReference>
<evidence type="ECO:0000256" key="1">
    <source>
        <dbReference type="SAM" id="MobiDB-lite"/>
    </source>
</evidence>
<evidence type="ECO:0000313" key="4">
    <source>
        <dbReference type="Proteomes" id="UP000317648"/>
    </source>
</evidence>
<evidence type="ECO:0000313" key="3">
    <source>
        <dbReference type="EMBL" id="QDU93448.1"/>
    </source>
</evidence>
<evidence type="ECO:0000256" key="2">
    <source>
        <dbReference type="SAM" id="Phobius"/>
    </source>
</evidence>
<feature type="transmembrane region" description="Helical" evidence="2">
    <location>
        <begin position="326"/>
        <end position="359"/>
    </location>
</feature>
<dbReference type="EMBL" id="CP036433">
    <property type="protein sequence ID" value="QDU93448.1"/>
    <property type="molecule type" value="Genomic_DNA"/>
</dbReference>
<protein>
    <submittedName>
        <fullName evidence="3">Uncharacterized protein</fullName>
    </submittedName>
</protein>
<dbReference type="Proteomes" id="UP000317648">
    <property type="component" value="Chromosome"/>
</dbReference>
<feature type="compositionally biased region" description="Pro residues" evidence="1">
    <location>
        <begin position="149"/>
        <end position="166"/>
    </location>
</feature>
<dbReference type="OrthoDB" id="278173at2"/>
<feature type="transmembrane region" description="Helical" evidence="2">
    <location>
        <begin position="216"/>
        <end position="242"/>
    </location>
</feature>
<name>A0A518DNM9_9BACT</name>
<feature type="transmembrane region" description="Helical" evidence="2">
    <location>
        <begin position="89"/>
        <end position="106"/>
    </location>
</feature>
<gene>
    <name evidence="3" type="ORF">Pla8534_12280</name>
</gene>
<dbReference type="KEGG" id="lcre:Pla8534_12280"/>
<organism evidence="3 4">
    <name type="scientific">Lignipirellula cremea</name>
    <dbReference type="NCBI Taxonomy" id="2528010"/>
    <lineage>
        <taxon>Bacteria</taxon>
        <taxon>Pseudomonadati</taxon>
        <taxon>Planctomycetota</taxon>
        <taxon>Planctomycetia</taxon>
        <taxon>Pirellulales</taxon>
        <taxon>Pirellulaceae</taxon>
        <taxon>Lignipirellula</taxon>
    </lineage>
</organism>
<proteinExistence type="predicted"/>
<dbReference type="AlphaFoldDB" id="A0A518DNM9"/>
<reference evidence="3 4" key="1">
    <citation type="submission" date="2019-02" db="EMBL/GenBank/DDBJ databases">
        <title>Deep-cultivation of Planctomycetes and their phenomic and genomic characterization uncovers novel biology.</title>
        <authorList>
            <person name="Wiegand S."/>
            <person name="Jogler M."/>
            <person name="Boedeker C."/>
            <person name="Pinto D."/>
            <person name="Vollmers J."/>
            <person name="Rivas-Marin E."/>
            <person name="Kohn T."/>
            <person name="Peeters S.H."/>
            <person name="Heuer A."/>
            <person name="Rast P."/>
            <person name="Oberbeckmann S."/>
            <person name="Bunk B."/>
            <person name="Jeske O."/>
            <person name="Meyerdierks A."/>
            <person name="Storesund J.E."/>
            <person name="Kallscheuer N."/>
            <person name="Luecker S."/>
            <person name="Lage O.M."/>
            <person name="Pohl T."/>
            <person name="Merkel B.J."/>
            <person name="Hornburger P."/>
            <person name="Mueller R.-W."/>
            <person name="Bruemmer F."/>
            <person name="Labrenz M."/>
            <person name="Spormann A.M."/>
            <person name="Op den Camp H."/>
            <person name="Overmann J."/>
            <person name="Amann R."/>
            <person name="Jetten M.S.M."/>
            <person name="Mascher T."/>
            <person name="Medema M.H."/>
            <person name="Devos D.P."/>
            <person name="Kaster A.-K."/>
            <person name="Ovreas L."/>
            <person name="Rohde M."/>
            <person name="Galperin M.Y."/>
            <person name="Jogler C."/>
        </authorList>
    </citation>
    <scope>NUCLEOTIDE SEQUENCE [LARGE SCALE GENOMIC DNA]</scope>
    <source>
        <strain evidence="3 4">Pla85_3_4</strain>
    </source>
</reference>
<feature type="region of interest" description="Disordered" evidence="1">
    <location>
        <begin position="117"/>
        <end position="201"/>
    </location>
</feature>
<keyword evidence="2" id="KW-1133">Transmembrane helix</keyword>
<feature type="compositionally biased region" description="Acidic residues" evidence="1">
    <location>
        <begin position="131"/>
        <end position="140"/>
    </location>
</feature>
<keyword evidence="2" id="KW-0812">Transmembrane</keyword>
<feature type="transmembrane region" description="Helical" evidence="2">
    <location>
        <begin position="263"/>
        <end position="295"/>
    </location>
</feature>
<keyword evidence="4" id="KW-1185">Reference proteome</keyword>
<keyword evidence="2" id="KW-0472">Membrane</keyword>
<accession>A0A518DNM9</accession>
<sequence>MATRRCSYCGGRFSSAQDRACPDCGREVPPETFDDPFPQGASPRDGHRLPADWMPTHDTGPISKASIRNVPVSVPQITTHAVKAWRRNLGLLLGVWLVVFGINSGMDYGLRRLEQQQPAVNQQPPVQQPEPLDENPDPLDEPPGLVDEPPGPEVEPPAPFDEPPGPAEKAPELVEKPLQPVEQPLERGEDPRPMNQPKPARKPLNLQAFRIDWTNALLVGVIKFLVNGVKVFLGVGQTLIALKVARGRQAYFTDVLTGASQTTAVVGATLIATILLMLAFSACFVPGLFLCWNYWPFYFLIVDKKAGVFDSFTTAREITKNNLGSIILLCFVSALIALAGLLGCLVGFVFAAPLLTVLWATAYLMMSGQLAAPGTSAFQG</sequence>